<dbReference type="EMBL" id="QSRH01000003">
    <property type="protein sequence ID" value="RGL03812.1"/>
    <property type="molecule type" value="Genomic_DNA"/>
</dbReference>
<dbReference type="Proteomes" id="UP000261186">
    <property type="component" value="Unassembled WGS sequence"/>
</dbReference>
<organism evidence="1 2">
    <name type="scientific">Bifidobacterium longum</name>
    <dbReference type="NCBI Taxonomy" id="216816"/>
    <lineage>
        <taxon>Bacteria</taxon>
        <taxon>Bacillati</taxon>
        <taxon>Actinomycetota</taxon>
        <taxon>Actinomycetes</taxon>
        <taxon>Bifidobacteriales</taxon>
        <taxon>Bifidobacteriaceae</taxon>
        <taxon>Bifidobacterium</taxon>
    </lineage>
</organism>
<dbReference type="Gene3D" id="1.10.260.40">
    <property type="entry name" value="lambda repressor-like DNA-binding domains"/>
    <property type="match status" value="1"/>
</dbReference>
<dbReference type="InterPro" id="IPR001387">
    <property type="entry name" value="Cro/C1-type_HTH"/>
</dbReference>
<reference evidence="1 2" key="1">
    <citation type="submission" date="2018-08" db="EMBL/GenBank/DDBJ databases">
        <title>A genome reference for cultivated species of the human gut microbiota.</title>
        <authorList>
            <person name="Zou Y."/>
            <person name="Xue W."/>
            <person name="Luo G."/>
        </authorList>
    </citation>
    <scope>NUCLEOTIDE SEQUENCE [LARGE SCALE GENOMIC DNA]</scope>
    <source>
        <strain evidence="1 2">TF08-4AC</strain>
    </source>
</reference>
<protein>
    <submittedName>
        <fullName evidence="1">XRE family transcriptional regulator</fullName>
    </submittedName>
</protein>
<dbReference type="AlphaFoldDB" id="A0A0A1GTI8"/>
<evidence type="ECO:0000313" key="1">
    <source>
        <dbReference type="EMBL" id="RGL03812.1"/>
    </source>
</evidence>
<dbReference type="CDD" id="cd00093">
    <property type="entry name" value="HTH_XRE"/>
    <property type="match status" value="1"/>
</dbReference>
<accession>A0A0A1GTI8</accession>
<dbReference type="SUPFAM" id="SSF47413">
    <property type="entry name" value="lambda repressor-like DNA-binding domains"/>
    <property type="match status" value="1"/>
</dbReference>
<comment type="caution">
    <text evidence="1">The sequence shown here is derived from an EMBL/GenBank/DDBJ whole genome shotgun (WGS) entry which is preliminary data.</text>
</comment>
<gene>
    <name evidence="1" type="ORF">DXC85_05215</name>
</gene>
<dbReference type="RefSeq" id="WP_007054321.1">
    <property type="nucleotide sequence ID" value="NZ_AP014658.1"/>
</dbReference>
<dbReference type="GO" id="GO:0003677">
    <property type="term" value="F:DNA binding"/>
    <property type="evidence" value="ECO:0007669"/>
    <property type="project" value="InterPro"/>
</dbReference>
<name>A0A0A1GTI8_BIFLN</name>
<evidence type="ECO:0000313" key="2">
    <source>
        <dbReference type="Proteomes" id="UP000261186"/>
    </source>
</evidence>
<proteinExistence type="predicted"/>
<sequence length="80" mass="9408">MSNMKRWLREHGISYAQLAKQLNQSQPSISQKVNLKTCWQFDDCRRLRDVYGLSSDFVQDLVPYEAKFAESVRDHEEVSV</sequence>
<dbReference type="InterPro" id="IPR010982">
    <property type="entry name" value="Lambda_DNA-bd_dom_sf"/>
</dbReference>